<sequence length="113" mass="12558">MHELGLLENTLELALGYAQQQGASQIHRLTLRVGQLSGVMPEALRFAFDVVVQGTIAANAELEIETIPAICYCPTCQQDFQPPDWIYECPDCHQLCTQLLQGRDLELVSLEVS</sequence>
<feature type="binding site" evidence="5">
    <location>
        <position position="73"/>
    </location>
    <ligand>
        <name>Zn(2+)</name>
        <dbReference type="ChEBI" id="CHEBI:29105"/>
    </ligand>
</feature>
<keyword evidence="4 5" id="KW-0862">Zinc</keyword>
<name>A0A098TGY1_9CYAN</name>
<evidence type="ECO:0000256" key="1">
    <source>
        <dbReference type="ARBA" id="ARBA00010748"/>
    </source>
</evidence>
<dbReference type="AlphaFoldDB" id="A0A098TGY1"/>
<comment type="function">
    <text evidence="5">Involved in the maturation of [NiFe] hydrogenases. Required for nickel insertion into the metal center of the hydrogenase.</text>
</comment>
<dbReference type="RefSeq" id="WP_036535646.1">
    <property type="nucleotide sequence ID" value="NZ_JJML01000047.1"/>
</dbReference>
<feature type="binding site" evidence="5">
    <location>
        <position position="2"/>
    </location>
    <ligand>
        <name>Ni(2+)</name>
        <dbReference type="ChEBI" id="CHEBI:49786"/>
    </ligand>
</feature>
<dbReference type="PROSITE" id="PS01249">
    <property type="entry name" value="HYPA"/>
    <property type="match status" value="1"/>
</dbReference>
<keyword evidence="7" id="KW-1185">Reference proteome</keyword>
<dbReference type="Gene3D" id="3.30.2320.80">
    <property type="match status" value="1"/>
</dbReference>
<reference evidence="6 7" key="1">
    <citation type="journal article" date="2014" name="Mol. Ecol.">
        <title>Evolution of Synechococcus.</title>
        <authorList>
            <person name="Dvorak P."/>
            <person name="Casamatta D."/>
            <person name="Hasler P."/>
            <person name="Poulickova A."/>
            <person name="Ondrej V."/>
            <person name="Sanges R."/>
        </authorList>
    </citation>
    <scope>NUCLEOTIDE SEQUENCE [LARGE SCALE GENOMIC DNA]</scope>
    <source>
        <strain evidence="6 7">CAUP A 1101</strain>
    </source>
</reference>
<dbReference type="PANTHER" id="PTHR34535:SF3">
    <property type="entry name" value="HYDROGENASE MATURATION FACTOR HYPA"/>
    <property type="match status" value="1"/>
</dbReference>
<dbReference type="GO" id="GO:0016151">
    <property type="term" value="F:nickel cation binding"/>
    <property type="evidence" value="ECO:0007669"/>
    <property type="project" value="UniProtKB-UniRule"/>
</dbReference>
<dbReference type="Pfam" id="PF01155">
    <property type="entry name" value="HypA"/>
    <property type="match status" value="1"/>
</dbReference>
<evidence type="ECO:0000256" key="3">
    <source>
        <dbReference type="ARBA" id="ARBA00022723"/>
    </source>
</evidence>
<dbReference type="InterPro" id="IPR000688">
    <property type="entry name" value="HypA/HybF"/>
</dbReference>
<keyword evidence="2 5" id="KW-0533">Nickel</keyword>
<keyword evidence="3 5" id="KW-0479">Metal-binding</keyword>
<evidence type="ECO:0000256" key="4">
    <source>
        <dbReference type="ARBA" id="ARBA00022833"/>
    </source>
</evidence>
<dbReference type="OrthoDB" id="9800361at2"/>
<dbReference type="HAMAP" id="MF_00213">
    <property type="entry name" value="HypA_HybF"/>
    <property type="match status" value="1"/>
</dbReference>
<dbReference type="GO" id="GO:0051604">
    <property type="term" value="P:protein maturation"/>
    <property type="evidence" value="ECO:0007669"/>
    <property type="project" value="InterPro"/>
</dbReference>
<proteinExistence type="inferred from homology"/>
<dbReference type="STRING" id="1497020.DO97_14995"/>
<protein>
    <recommendedName>
        <fullName evidence="5">Hydrogenase maturation factor HypA</fullName>
    </recommendedName>
</protein>
<comment type="similarity">
    <text evidence="1 5">Belongs to the HypA/HybF family.</text>
</comment>
<dbReference type="NCBIfam" id="TIGR00100">
    <property type="entry name" value="hypA"/>
    <property type="match status" value="1"/>
</dbReference>
<feature type="binding site" evidence="5">
    <location>
        <position position="89"/>
    </location>
    <ligand>
        <name>Zn(2+)</name>
        <dbReference type="ChEBI" id="CHEBI:29105"/>
    </ligand>
</feature>
<evidence type="ECO:0000256" key="5">
    <source>
        <dbReference type="HAMAP-Rule" id="MF_00213"/>
    </source>
</evidence>
<comment type="caution">
    <text evidence="6">The sequence shown here is derived from an EMBL/GenBank/DDBJ whole genome shotgun (WGS) entry which is preliminary data.</text>
</comment>
<dbReference type="GO" id="GO:0008270">
    <property type="term" value="F:zinc ion binding"/>
    <property type="evidence" value="ECO:0007669"/>
    <property type="project" value="UniProtKB-UniRule"/>
</dbReference>
<feature type="binding site" evidence="5">
    <location>
        <position position="92"/>
    </location>
    <ligand>
        <name>Zn(2+)</name>
        <dbReference type="ChEBI" id="CHEBI:29105"/>
    </ligand>
</feature>
<dbReference type="EMBL" id="JJML01000047">
    <property type="protein sequence ID" value="KGF71845.1"/>
    <property type="molecule type" value="Genomic_DNA"/>
</dbReference>
<dbReference type="PANTHER" id="PTHR34535">
    <property type="entry name" value="HYDROGENASE MATURATION FACTOR HYPA"/>
    <property type="match status" value="1"/>
</dbReference>
<gene>
    <name evidence="5" type="primary">hypA</name>
    <name evidence="6" type="ORF">DO97_14995</name>
</gene>
<dbReference type="InterPro" id="IPR020538">
    <property type="entry name" value="Hydgase_Ni_incorp_HypA/HybF_CS"/>
</dbReference>
<dbReference type="Proteomes" id="UP000030170">
    <property type="component" value="Unassembled WGS sequence"/>
</dbReference>
<feature type="binding site" evidence="5">
    <location>
        <position position="76"/>
    </location>
    <ligand>
        <name>Zn(2+)</name>
        <dbReference type="ChEBI" id="CHEBI:29105"/>
    </ligand>
</feature>
<evidence type="ECO:0000313" key="7">
    <source>
        <dbReference type="Proteomes" id="UP000030170"/>
    </source>
</evidence>
<accession>A0A098TGY1</accession>
<dbReference type="PIRSF" id="PIRSF004761">
    <property type="entry name" value="Hydrgn_mat_HypA"/>
    <property type="match status" value="1"/>
</dbReference>
<evidence type="ECO:0000313" key="6">
    <source>
        <dbReference type="EMBL" id="KGF71845.1"/>
    </source>
</evidence>
<organism evidence="6 7">
    <name type="scientific">Neosynechococcus sphagnicola sy1</name>
    <dbReference type="NCBI Taxonomy" id="1497020"/>
    <lineage>
        <taxon>Bacteria</taxon>
        <taxon>Bacillati</taxon>
        <taxon>Cyanobacteriota</taxon>
        <taxon>Cyanophyceae</taxon>
        <taxon>Neosynechococcales</taxon>
        <taxon>Neosynechococcaceae</taxon>
        <taxon>Neosynechococcus</taxon>
    </lineage>
</organism>
<evidence type="ECO:0000256" key="2">
    <source>
        <dbReference type="ARBA" id="ARBA00022596"/>
    </source>
</evidence>